<dbReference type="Proteomes" id="UP000235145">
    <property type="component" value="Unassembled WGS sequence"/>
</dbReference>
<protein>
    <submittedName>
        <fullName evidence="1">Uncharacterized protein</fullName>
    </submittedName>
</protein>
<dbReference type="EMBL" id="NBSK02000004">
    <property type="protein sequence ID" value="KAJ0209749.1"/>
    <property type="molecule type" value="Genomic_DNA"/>
</dbReference>
<organism evidence="1 2">
    <name type="scientific">Lactuca sativa</name>
    <name type="common">Garden lettuce</name>
    <dbReference type="NCBI Taxonomy" id="4236"/>
    <lineage>
        <taxon>Eukaryota</taxon>
        <taxon>Viridiplantae</taxon>
        <taxon>Streptophyta</taxon>
        <taxon>Embryophyta</taxon>
        <taxon>Tracheophyta</taxon>
        <taxon>Spermatophyta</taxon>
        <taxon>Magnoliopsida</taxon>
        <taxon>eudicotyledons</taxon>
        <taxon>Gunneridae</taxon>
        <taxon>Pentapetalae</taxon>
        <taxon>asterids</taxon>
        <taxon>campanulids</taxon>
        <taxon>Asterales</taxon>
        <taxon>Asteraceae</taxon>
        <taxon>Cichorioideae</taxon>
        <taxon>Cichorieae</taxon>
        <taxon>Lactucinae</taxon>
        <taxon>Lactuca</taxon>
    </lineage>
</organism>
<dbReference type="AlphaFoldDB" id="A0A9R1XH20"/>
<name>A0A9R1XH20_LACSA</name>
<gene>
    <name evidence="1" type="ORF">LSAT_V11C400191600</name>
</gene>
<accession>A0A9R1XH20</accession>
<keyword evidence="2" id="KW-1185">Reference proteome</keyword>
<proteinExistence type="predicted"/>
<comment type="caution">
    <text evidence="1">The sequence shown here is derived from an EMBL/GenBank/DDBJ whole genome shotgun (WGS) entry which is preliminary data.</text>
</comment>
<reference evidence="1 2" key="1">
    <citation type="journal article" date="2017" name="Nat. Commun.">
        <title>Genome assembly with in vitro proximity ligation data and whole-genome triplication in lettuce.</title>
        <authorList>
            <person name="Reyes-Chin-Wo S."/>
            <person name="Wang Z."/>
            <person name="Yang X."/>
            <person name="Kozik A."/>
            <person name="Arikit S."/>
            <person name="Song C."/>
            <person name="Xia L."/>
            <person name="Froenicke L."/>
            <person name="Lavelle D.O."/>
            <person name="Truco M.J."/>
            <person name="Xia R."/>
            <person name="Zhu S."/>
            <person name="Xu C."/>
            <person name="Xu H."/>
            <person name="Xu X."/>
            <person name="Cox K."/>
            <person name="Korf I."/>
            <person name="Meyers B.C."/>
            <person name="Michelmore R.W."/>
        </authorList>
    </citation>
    <scope>NUCLEOTIDE SEQUENCE [LARGE SCALE GENOMIC DNA]</scope>
    <source>
        <strain evidence="2">cv. Salinas</strain>
        <tissue evidence="1">Seedlings</tissue>
    </source>
</reference>
<evidence type="ECO:0000313" key="2">
    <source>
        <dbReference type="Proteomes" id="UP000235145"/>
    </source>
</evidence>
<evidence type="ECO:0000313" key="1">
    <source>
        <dbReference type="EMBL" id="KAJ0209749.1"/>
    </source>
</evidence>
<sequence length="119" mass="13733">MARVQNRPVCGGMFRQSFFGDYVYRLMGVECHPLLQLLFPVGNYQESILLGHQLVIWDYVHPSSSFAEFRCVFPFVPLSHLVSMADLTNVFIDSIRQLSNEDVVRVSLLYMLEQIFLGK</sequence>